<dbReference type="Proteomes" id="UP000309033">
    <property type="component" value="Unassembled WGS sequence"/>
</dbReference>
<keyword evidence="5" id="KW-0732">Signal</keyword>
<organism evidence="7 8">
    <name type="scientific">Microbispora triticiradicis</name>
    <dbReference type="NCBI Taxonomy" id="2200763"/>
    <lineage>
        <taxon>Bacteria</taxon>
        <taxon>Bacillati</taxon>
        <taxon>Actinomycetota</taxon>
        <taxon>Actinomycetes</taxon>
        <taxon>Streptosporangiales</taxon>
        <taxon>Streptosporangiaceae</taxon>
        <taxon>Microbispora</taxon>
    </lineage>
</organism>
<dbReference type="PROSITE" id="PS00561">
    <property type="entry name" value="CBM2_A"/>
    <property type="match status" value="1"/>
</dbReference>
<evidence type="ECO:0000259" key="6">
    <source>
        <dbReference type="PROSITE" id="PS51173"/>
    </source>
</evidence>
<dbReference type="GO" id="GO:0004622">
    <property type="term" value="F:phosphatidylcholine lysophospholipase activity"/>
    <property type="evidence" value="ECO:0007669"/>
    <property type="project" value="TreeGrafter"/>
</dbReference>
<gene>
    <name evidence="7" type="ORF">FED44_22180</name>
</gene>
<feature type="region of interest" description="Disordered" evidence="4">
    <location>
        <begin position="227"/>
        <end position="281"/>
    </location>
</feature>
<keyword evidence="8" id="KW-1185">Reference proteome</keyword>
<evidence type="ECO:0000256" key="5">
    <source>
        <dbReference type="SAM" id="SignalP"/>
    </source>
</evidence>
<dbReference type="GO" id="GO:0000272">
    <property type="term" value="P:polysaccharide catabolic process"/>
    <property type="evidence" value="ECO:0007669"/>
    <property type="project" value="UniProtKB-KW"/>
</dbReference>
<accession>A0A5R8YUN6</accession>
<feature type="chain" id="PRO_5024363014" evidence="5">
    <location>
        <begin position="26"/>
        <end position="380"/>
    </location>
</feature>
<keyword evidence="2" id="KW-0326">Glycosidase</keyword>
<dbReference type="GO" id="GO:0004553">
    <property type="term" value="F:hydrolase activity, hydrolyzing O-glycosyl compounds"/>
    <property type="evidence" value="ECO:0007669"/>
    <property type="project" value="InterPro"/>
</dbReference>
<evidence type="ECO:0000256" key="2">
    <source>
        <dbReference type="ARBA" id="ARBA00023295"/>
    </source>
</evidence>
<proteinExistence type="predicted"/>
<dbReference type="InterPro" id="IPR013830">
    <property type="entry name" value="SGNH_hydro"/>
</dbReference>
<dbReference type="EMBL" id="VANP01000008">
    <property type="protein sequence ID" value="TLP57113.1"/>
    <property type="molecule type" value="Genomic_DNA"/>
</dbReference>
<dbReference type="PANTHER" id="PTHR30383:SF2">
    <property type="entry name" value="CELLULOSE-BINDING PROTEIN"/>
    <property type="match status" value="1"/>
</dbReference>
<sequence>MSKRSAALAALLVVLGLLVTRPAQAAPVRIMTLGDSITGSPGCWRALLWNRLQSNGFTNIDMVGTLPPQGCSVAYDGDNEGHGGALVTNVADQNQLPGWLSATRPDIVLMHFGTNDVWSNKPTATVLAAYGKLVDQMRAGNPNMRVLVAKIIPMNPGTCPECGQRVVDLNNAIPGWAAAKTTAASPIQVVDQWTGFSTSADTYDGVHPNASGDQKMADRWYPALAALLGGGQPSPSASPSPSPSPSPSASPSRSPSPSPSPSASPSQSPSQSPSARPSSSGCAASYVVTNQWGGGFQAEVTVKNTGTAPISGWTVTWTFANGQQVSQAWNGTVTQSGANVTAKNVSWNGSLAAGATTTLGFLASWNGVNSAPAPGCVAIP</sequence>
<dbReference type="SMART" id="SM00637">
    <property type="entry name" value="CBD_II"/>
    <property type="match status" value="1"/>
</dbReference>
<reference evidence="7" key="1">
    <citation type="submission" date="2019-05" db="EMBL/GenBank/DDBJ databases">
        <title>Isolation, diversity and antifungal activity of Actinobacteria from wheat.</title>
        <authorList>
            <person name="Yu B."/>
        </authorList>
    </citation>
    <scope>NUCLEOTIDE SEQUENCE [LARGE SCALE GENOMIC DNA]</scope>
    <source>
        <strain evidence="7">NEAU-HEGS1-5</strain>
    </source>
</reference>
<dbReference type="SUPFAM" id="SSF49384">
    <property type="entry name" value="Carbohydrate-binding domain"/>
    <property type="match status" value="1"/>
</dbReference>
<dbReference type="PANTHER" id="PTHR30383">
    <property type="entry name" value="THIOESTERASE 1/PROTEASE 1/LYSOPHOSPHOLIPASE L1"/>
    <property type="match status" value="1"/>
</dbReference>
<dbReference type="AlphaFoldDB" id="A0A5R8YUN6"/>
<evidence type="ECO:0000313" key="8">
    <source>
        <dbReference type="Proteomes" id="UP000309033"/>
    </source>
</evidence>
<protein>
    <submittedName>
        <fullName evidence="7">Cellulose-binding protein</fullName>
    </submittedName>
</protein>
<evidence type="ECO:0000313" key="7">
    <source>
        <dbReference type="EMBL" id="TLP57113.1"/>
    </source>
</evidence>
<evidence type="ECO:0000256" key="3">
    <source>
        <dbReference type="ARBA" id="ARBA00023326"/>
    </source>
</evidence>
<dbReference type="Pfam" id="PF13472">
    <property type="entry name" value="Lipase_GDSL_2"/>
    <property type="match status" value="1"/>
</dbReference>
<dbReference type="InterPro" id="IPR001919">
    <property type="entry name" value="CBD2"/>
</dbReference>
<dbReference type="InterPro" id="IPR008965">
    <property type="entry name" value="CBM2/CBM3_carb-bd_dom_sf"/>
</dbReference>
<dbReference type="PROSITE" id="PS51173">
    <property type="entry name" value="CBM2"/>
    <property type="match status" value="1"/>
</dbReference>
<evidence type="ECO:0000256" key="1">
    <source>
        <dbReference type="ARBA" id="ARBA00022801"/>
    </source>
</evidence>
<dbReference type="InterPro" id="IPR051532">
    <property type="entry name" value="Ester_Hydrolysis_Enzymes"/>
</dbReference>
<keyword evidence="3" id="KW-0119">Carbohydrate metabolism</keyword>
<dbReference type="InterPro" id="IPR036514">
    <property type="entry name" value="SGNH_hydro_sf"/>
</dbReference>
<feature type="compositionally biased region" description="Low complexity" evidence="4">
    <location>
        <begin position="263"/>
        <end position="280"/>
    </location>
</feature>
<keyword evidence="1" id="KW-0378">Hydrolase</keyword>
<dbReference type="InterPro" id="IPR018366">
    <property type="entry name" value="CBM2_CS"/>
</dbReference>
<feature type="compositionally biased region" description="Pro residues" evidence="4">
    <location>
        <begin position="236"/>
        <end position="262"/>
    </location>
</feature>
<dbReference type="OrthoDB" id="468550at2"/>
<feature type="domain" description="CBM2" evidence="6">
    <location>
        <begin position="275"/>
        <end position="380"/>
    </location>
</feature>
<keyword evidence="3" id="KW-0624">Polysaccharide degradation</keyword>
<dbReference type="GO" id="GO:0030247">
    <property type="term" value="F:polysaccharide binding"/>
    <property type="evidence" value="ECO:0007669"/>
    <property type="project" value="UniProtKB-UniRule"/>
</dbReference>
<name>A0A5R8YUN6_9ACTN</name>
<feature type="signal peptide" evidence="5">
    <location>
        <begin position="1"/>
        <end position="25"/>
    </location>
</feature>
<dbReference type="InterPro" id="IPR012291">
    <property type="entry name" value="CBM2_carb-bd_dom_sf"/>
</dbReference>
<dbReference type="SUPFAM" id="SSF52266">
    <property type="entry name" value="SGNH hydrolase"/>
    <property type="match status" value="1"/>
</dbReference>
<evidence type="ECO:0000256" key="4">
    <source>
        <dbReference type="SAM" id="MobiDB-lite"/>
    </source>
</evidence>
<dbReference type="Gene3D" id="2.60.40.290">
    <property type="match status" value="1"/>
</dbReference>
<comment type="caution">
    <text evidence="7">The sequence shown here is derived from an EMBL/GenBank/DDBJ whole genome shotgun (WGS) entry which is preliminary data.</text>
</comment>
<dbReference type="Pfam" id="PF00553">
    <property type="entry name" value="CBM_2"/>
    <property type="match status" value="1"/>
</dbReference>
<dbReference type="Gene3D" id="3.40.50.1110">
    <property type="entry name" value="SGNH hydrolase"/>
    <property type="match status" value="1"/>
</dbReference>
<dbReference type="CDD" id="cd01833">
    <property type="entry name" value="XynB_like"/>
    <property type="match status" value="1"/>
</dbReference>